<dbReference type="Proteomes" id="UP000419138">
    <property type="component" value="Unassembled WGS sequence"/>
</dbReference>
<feature type="compositionally biased region" description="Basic and acidic residues" evidence="1">
    <location>
        <begin position="67"/>
        <end position="90"/>
    </location>
</feature>
<comment type="caution">
    <text evidence="2">The sequence shown here is derived from an EMBL/GenBank/DDBJ whole genome shotgun (WGS) entry which is preliminary data.</text>
</comment>
<accession>A0A646KPT7</accession>
<evidence type="ECO:0000256" key="1">
    <source>
        <dbReference type="SAM" id="MobiDB-lite"/>
    </source>
</evidence>
<dbReference type="AlphaFoldDB" id="A0A646KPT7"/>
<evidence type="ECO:0000313" key="3">
    <source>
        <dbReference type="Proteomes" id="UP000419138"/>
    </source>
</evidence>
<organism evidence="2 3">
    <name type="scientific">Streptomyces jumonjinensis</name>
    <dbReference type="NCBI Taxonomy" id="1945"/>
    <lineage>
        <taxon>Bacteria</taxon>
        <taxon>Bacillati</taxon>
        <taxon>Actinomycetota</taxon>
        <taxon>Actinomycetes</taxon>
        <taxon>Kitasatosporales</taxon>
        <taxon>Streptomycetaceae</taxon>
        <taxon>Streptomyces</taxon>
    </lineage>
</organism>
<dbReference type="EMBL" id="VCLA01000190">
    <property type="protein sequence ID" value="MQT04255.1"/>
    <property type="molecule type" value="Genomic_DNA"/>
</dbReference>
<feature type="region of interest" description="Disordered" evidence="1">
    <location>
        <begin position="67"/>
        <end position="103"/>
    </location>
</feature>
<sequence>MGVRPLVLPVVGRGHQQSQIGLALPLQIQYPAAEPVLDSRDGVARLQVEQQQFALEEITAVVLSGTDREQRKRGVEGHRVDPVPRTEQRTADQITGAVHADRRTAGEVVGVSARHGEHSAPVVGDSQGGFAYFGERAVAEHPVDMEK</sequence>
<reference evidence="2 3" key="1">
    <citation type="submission" date="2019-05" db="EMBL/GenBank/DDBJ databases">
        <title>Comparative genomics and metabolomics analyses of clavulanic acid producing Streptomyces species provides insight into specialized metabolism and evolution of beta-lactam biosynthetic gene clusters.</title>
        <authorList>
            <person name="Moore M.A."/>
            <person name="Cruz-Morales P."/>
            <person name="Barona Gomez F."/>
            <person name="Kapil T."/>
        </authorList>
    </citation>
    <scope>NUCLEOTIDE SEQUENCE [LARGE SCALE GENOMIC DNA]</scope>
    <source>
        <strain evidence="2 3">NRRL 5741</strain>
    </source>
</reference>
<keyword evidence="3" id="KW-1185">Reference proteome</keyword>
<name>A0A646KPT7_STRJU</name>
<proteinExistence type="predicted"/>
<gene>
    <name evidence="2" type="ORF">FF041_30065</name>
</gene>
<dbReference type="RefSeq" id="WP_153525670.1">
    <property type="nucleotide sequence ID" value="NZ_JBEPDZ010000020.1"/>
</dbReference>
<protein>
    <submittedName>
        <fullName evidence="2">Uncharacterized protein</fullName>
    </submittedName>
</protein>
<evidence type="ECO:0000313" key="2">
    <source>
        <dbReference type="EMBL" id="MQT04255.1"/>
    </source>
</evidence>